<protein>
    <submittedName>
        <fullName evidence="1">Uncharacterized protein</fullName>
    </submittedName>
</protein>
<name>A0A9W5PLN1_BACCE</name>
<organism evidence="1 2">
    <name type="scientific">Bacillus cereus VD133</name>
    <dbReference type="NCBI Taxonomy" id="1053233"/>
    <lineage>
        <taxon>Bacteria</taxon>
        <taxon>Bacillati</taxon>
        <taxon>Bacillota</taxon>
        <taxon>Bacilli</taxon>
        <taxon>Bacillales</taxon>
        <taxon>Bacillaceae</taxon>
        <taxon>Bacillus</taxon>
        <taxon>Bacillus cereus group</taxon>
    </lineage>
</organism>
<dbReference type="RefSeq" id="WP_016111713.1">
    <property type="nucleotide sequence ID" value="NZ_KB976192.1"/>
</dbReference>
<evidence type="ECO:0000313" key="1">
    <source>
        <dbReference type="EMBL" id="EOO28926.1"/>
    </source>
</evidence>
<dbReference type="Proteomes" id="UP000014018">
    <property type="component" value="Unassembled WGS sequence"/>
</dbReference>
<comment type="caution">
    <text evidence="1">The sequence shown here is derived from an EMBL/GenBank/DDBJ whole genome shotgun (WGS) entry which is preliminary data.</text>
</comment>
<dbReference type="EMBL" id="AHFB01000095">
    <property type="protein sequence ID" value="EOO28926.1"/>
    <property type="molecule type" value="Genomic_DNA"/>
</dbReference>
<proteinExistence type="predicted"/>
<evidence type="ECO:0000313" key="2">
    <source>
        <dbReference type="Proteomes" id="UP000014018"/>
    </source>
</evidence>
<dbReference type="AlphaFoldDB" id="A0A9W5PLN1"/>
<gene>
    <name evidence="1" type="ORF">IIU_05607</name>
</gene>
<sequence length="46" mass="4965">MKKVFIITMIIMGVLSPSVSQPSDRTIGKNTTIEHVQMAFSDPGTG</sequence>
<reference evidence="1 2" key="1">
    <citation type="submission" date="2012-12" db="EMBL/GenBank/DDBJ databases">
        <title>The Genome Sequence of Bacillus cereus VD133.</title>
        <authorList>
            <consortium name="The Broad Institute Genome Sequencing Platform"/>
            <consortium name="The Broad Institute Genome Sequencing Center for Infectious Disease"/>
            <person name="Feldgarden M."/>
            <person name="Van der Auwera G.A."/>
            <person name="Mahillon J."/>
            <person name="Duprez V."/>
            <person name="Timmery S."/>
            <person name="Mattelet C."/>
            <person name="Dierick K."/>
            <person name="Sun M."/>
            <person name="Yu Z."/>
            <person name="Zhu L."/>
            <person name="Hu X."/>
            <person name="Shank E.B."/>
            <person name="Swiecicka I."/>
            <person name="Hansen B.M."/>
            <person name="Andrup L."/>
            <person name="Walker B."/>
            <person name="Young S.K."/>
            <person name="Zeng Q."/>
            <person name="Gargeya S."/>
            <person name="Fitzgerald M."/>
            <person name="Haas B."/>
            <person name="Abouelleil A."/>
            <person name="Alvarado L."/>
            <person name="Arachchi H.M."/>
            <person name="Berlin A.M."/>
            <person name="Chapman S.B."/>
            <person name="Dewar J."/>
            <person name="Goldberg J."/>
            <person name="Griggs A."/>
            <person name="Gujja S."/>
            <person name="Hansen M."/>
            <person name="Howarth C."/>
            <person name="Imamovic A."/>
            <person name="Larimer J."/>
            <person name="McCowan C."/>
            <person name="Murphy C."/>
            <person name="Neiman D."/>
            <person name="Pearson M."/>
            <person name="Priest M."/>
            <person name="Roberts A."/>
            <person name="Saif S."/>
            <person name="Shea T."/>
            <person name="Sisk P."/>
            <person name="Sykes S."/>
            <person name="Wortman J."/>
            <person name="Nusbaum C."/>
            <person name="Birren B."/>
        </authorList>
    </citation>
    <scope>NUCLEOTIDE SEQUENCE [LARGE SCALE GENOMIC DNA]</scope>
    <source>
        <strain evidence="1 2">VD133</strain>
    </source>
</reference>
<accession>A0A9W5PLN1</accession>